<dbReference type="InterPro" id="IPR005151">
    <property type="entry name" value="Tail-specific_protease"/>
</dbReference>
<dbReference type="SMART" id="SM00228">
    <property type="entry name" value="PDZ"/>
    <property type="match status" value="1"/>
</dbReference>
<dbReference type="STRING" id="2903.R1DTQ6"/>
<dbReference type="Gene3D" id="3.90.226.10">
    <property type="entry name" value="2-enoyl-CoA Hydratase, Chain A, domain 1"/>
    <property type="match status" value="1"/>
</dbReference>
<dbReference type="SUPFAM" id="SSF52096">
    <property type="entry name" value="ClpP/crotonase"/>
    <property type="match status" value="1"/>
</dbReference>
<sequence>MRNRALLFGAILGDVQDGYVDRQAIDLDELFETGVNAMLGSLDPYTTYEDAAQAEDLTTRTTGRYGGIGITIGADEGSSARGGGGGGGGGAGAGPAQKGSPSILVLSALEGYAYDAGVRPGDRILQIDGRPISGARVEEVKNMLRGEPGTQVSLLLQRDGSTQEAIPIDVQRAEVRLPDVSLATMMAPRTGYVKLDGFSEGTAEELARAMVRLYASQRAAGEPLESLVLDLRDNPGGLLDAAVGVSQLLVPQEVVEPLPGGRSLKLTVAKYFTPSGRCIQAISYAKPPKPGAELKVAEPKADEAGSPTDRAPDAAPADGDDEGAARRRRRQESYTERSLQPNPVYLTSNGREVQTGGGIAPDVAAAGKPVGALERSLIRQGAFFRFASQWLREHEGTPTQQAQLLESTRGSDEAYRDFVRFARERYMAKRPASDASLASKPAAEAPSAASGAQKESPPSEAGDADGWVVQDKQLVEPLRALEKALSRDGDGQRTRSSSELKALRRALASEELSQFESQHSQIAADVREAVLARLLPPSERLRAFLRDDPQVLAALAVANDEARYEALLAPPAAYAPAFPGDDATARTTADASAKAKANLRSASRRSSLGSTARSDDPPGSTPPPTTPRRVASGGVARGRVWAA</sequence>
<organism evidence="3 4">
    <name type="scientific">Emiliania huxleyi (strain CCMP1516)</name>
    <dbReference type="NCBI Taxonomy" id="280463"/>
    <lineage>
        <taxon>Eukaryota</taxon>
        <taxon>Haptista</taxon>
        <taxon>Haptophyta</taxon>
        <taxon>Prymnesiophyceae</taxon>
        <taxon>Isochrysidales</taxon>
        <taxon>Noelaerhabdaceae</taxon>
        <taxon>Emiliania</taxon>
    </lineage>
</organism>
<feature type="region of interest" description="Disordered" evidence="1">
    <location>
        <begin position="583"/>
        <end position="643"/>
    </location>
</feature>
<dbReference type="InterPro" id="IPR041489">
    <property type="entry name" value="PDZ_6"/>
</dbReference>
<name>A0A0D3KSV3_EMIH1</name>
<feature type="region of interest" description="Disordered" evidence="1">
    <location>
        <begin position="430"/>
        <end position="466"/>
    </location>
</feature>
<dbReference type="KEGG" id="ehx:EMIHUDRAFT_446884"/>
<keyword evidence="4" id="KW-1185">Reference proteome</keyword>
<proteinExistence type="predicted"/>
<dbReference type="GO" id="GO:0006508">
    <property type="term" value="P:proteolysis"/>
    <property type="evidence" value="ECO:0007669"/>
    <property type="project" value="InterPro"/>
</dbReference>
<reference evidence="4" key="1">
    <citation type="journal article" date="2013" name="Nature">
        <title>Pan genome of the phytoplankton Emiliania underpins its global distribution.</title>
        <authorList>
            <person name="Read B.A."/>
            <person name="Kegel J."/>
            <person name="Klute M.J."/>
            <person name="Kuo A."/>
            <person name="Lefebvre S.C."/>
            <person name="Maumus F."/>
            <person name="Mayer C."/>
            <person name="Miller J."/>
            <person name="Monier A."/>
            <person name="Salamov A."/>
            <person name="Young J."/>
            <person name="Aguilar M."/>
            <person name="Claverie J.M."/>
            <person name="Frickenhaus S."/>
            <person name="Gonzalez K."/>
            <person name="Herman E.K."/>
            <person name="Lin Y.C."/>
            <person name="Napier J."/>
            <person name="Ogata H."/>
            <person name="Sarno A.F."/>
            <person name="Shmutz J."/>
            <person name="Schroeder D."/>
            <person name="de Vargas C."/>
            <person name="Verret F."/>
            <person name="von Dassow P."/>
            <person name="Valentin K."/>
            <person name="Van de Peer Y."/>
            <person name="Wheeler G."/>
            <person name="Dacks J.B."/>
            <person name="Delwiche C.F."/>
            <person name="Dyhrman S.T."/>
            <person name="Glockner G."/>
            <person name="John U."/>
            <person name="Richards T."/>
            <person name="Worden A.Z."/>
            <person name="Zhang X."/>
            <person name="Grigoriev I.V."/>
            <person name="Allen A.E."/>
            <person name="Bidle K."/>
            <person name="Borodovsky M."/>
            <person name="Bowler C."/>
            <person name="Brownlee C."/>
            <person name="Cock J.M."/>
            <person name="Elias M."/>
            <person name="Gladyshev V.N."/>
            <person name="Groth M."/>
            <person name="Guda C."/>
            <person name="Hadaegh A."/>
            <person name="Iglesias-Rodriguez M.D."/>
            <person name="Jenkins J."/>
            <person name="Jones B.M."/>
            <person name="Lawson T."/>
            <person name="Leese F."/>
            <person name="Lindquist E."/>
            <person name="Lobanov A."/>
            <person name="Lomsadze A."/>
            <person name="Malik S.B."/>
            <person name="Marsh M.E."/>
            <person name="Mackinder L."/>
            <person name="Mock T."/>
            <person name="Mueller-Roeber B."/>
            <person name="Pagarete A."/>
            <person name="Parker M."/>
            <person name="Probert I."/>
            <person name="Quesneville H."/>
            <person name="Raines C."/>
            <person name="Rensing S.A."/>
            <person name="Riano-Pachon D.M."/>
            <person name="Richier S."/>
            <person name="Rokitta S."/>
            <person name="Shiraiwa Y."/>
            <person name="Soanes D.M."/>
            <person name="van der Giezen M."/>
            <person name="Wahlund T.M."/>
            <person name="Williams B."/>
            <person name="Wilson W."/>
            <person name="Wolfe G."/>
            <person name="Wurch L.L."/>
        </authorList>
    </citation>
    <scope>NUCLEOTIDE SEQUENCE</scope>
</reference>
<evidence type="ECO:0000256" key="1">
    <source>
        <dbReference type="SAM" id="MobiDB-lite"/>
    </source>
</evidence>
<feature type="compositionally biased region" description="Polar residues" evidence="1">
    <location>
        <begin position="336"/>
        <end position="352"/>
    </location>
</feature>
<dbReference type="GO" id="GO:0004175">
    <property type="term" value="F:endopeptidase activity"/>
    <property type="evidence" value="ECO:0007669"/>
    <property type="project" value="TreeGrafter"/>
</dbReference>
<dbReference type="PANTHER" id="PTHR32060:SF22">
    <property type="entry name" value="CARBOXYL-TERMINAL-PROCESSING PEPTIDASE 3, CHLOROPLASTIC"/>
    <property type="match status" value="1"/>
</dbReference>
<dbReference type="SUPFAM" id="SSF50156">
    <property type="entry name" value="PDZ domain-like"/>
    <property type="match status" value="1"/>
</dbReference>
<reference evidence="3" key="2">
    <citation type="submission" date="2024-10" db="UniProtKB">
        <authorList>
            <consortium name="EnsemblProtists"/>
        </authorList>
    </citation>
    <scope>IDENTIFICATION</scope>
</reference>
<dbReference type="AlphaFoldDB" id="A0A0D3KSV3"/>
<dbReference type="SMART" id="SM00245">
    <property type="entry name" value="TSPc"/>
    <property type="match status" value="1"/>
</dbReference>
<feature type="compositionally biased region" description="Gly residues" evidence="1">
    <location>
        <begin position="80"/>
        <end position="93"/>
    </location>
</feature>
<dbReference type="EnsemblProtists" id="EOD38838">
    <property type="protein sequence ID" value="EOD38838"/>
    <property type="gene ID" value="EMIHUDRAFT_446884"/>
</dbReference>
<feature type="compositionally biased region" description="Low complexity" evidence="1">
    <location>
        <begin position="627"/>
        <end position="643"/>
    </location>
</feature>
<dbReference type="eggNOG" id="ENOG502RW0A">
    <property type="taxonomic scope" value="Eukaryota"/>
</dbReference>
<dbReference type="InterPro" id="IPR001478">
    <property type="entry name" value="PDZ"/>
</dbReference>
<feature type="region of interest" description="Disordered" evidence="1">
    <location>
        <begin position="76"/>
        <end position="96"/>
    </location>
</feature>
<feature type="compositionally biased region" description="Low complexity" evidence="1">
    <location>
        <begin position="583"/>
        <end position="612"/>
    </location>
</feature>
<evidence type="ECO:0000259" key="2">
    <source>
        <dbReference type="PROSITE" id="PS50106"/>
    </source>
</evidence>
<feature type="domain" description="PDZ" evidence="2">
    <location>
        <begin position="54"/>
        <end position="159"/>
    </location>
</feature>
<dbReference type="Gene3D" id="3.30.750.44">
    <property type="match status" value="1"/>
</dbReference>
<dbReference type="PROSITE" id="PS50106">
    <property type="entry name" value="PDZ"/>
    <property type="match status" value="1"/>
</dbReference>
<evidence type="ECO:0000313" key="3">
    <source>
        <dbReference type="EnsemblProtists" id="EOD38838"/>
    </source>
</evidence>
<dbReference type="InterPro" id="IPR036034">
    <property type="entry name" value="PDZ_sf"/>
</dbReference>
<dbReference type="GeneID" id="17284108"/>
<accession>A0A0D3KSV3</accession>
<dbReference type="PANTHER" id="PTHR32060">
    <property type="entry name" value="TAIL-SPECIFIC PROTEASE"/>
    <property type="match status" value="1"/>
</dbReference>
<dbReference type="PaxDb" id="2903-EOD38838"/>
<dbReference type="Proteomes" id="UP000013827">
    <property type="component" value="Unassembled WGS sequence"/>
</dbReference>
<dbReference type="RefSeq" id="XP_005791267.1">
    <property type="nucleotide sequence ID" value="XM_005791210.1"/>
</dbReference>
<dbReference type="CDD" id="cd06782">
    <property type="entry name" value="cpPDZ_CPP-like"/>
    <property type="match status" value="1"/>
</dbReference>
<dbReference type="Pfam" id="PF03572">
    <property type="entry name" value="Peptidase_S41"/>
    <property type="match status" value="1"/>
</dbReference>
<dbReference type="InterPro" id="IPR029045">
    <property type="entry name" value="ClpP/crotonase-like_dom_sf"/>
</dbReference>
<protein>
    <recommendedName>
        <fullName evidence="2">PDZ domain-containing protein</fullName>
    </recommendedName>
</protein>
<dbReference type="Pfam" id="PF17820">
    <property type="entry name" value="PDZ_6"/>
    <property type="match status" value="1"/>
</dbReference>
<dbReference type="Gene3D" id="2.30.42.10">
    <property type="match status" value="1"/>
</dbReference>
<dbReference type="OMA" id="AYERAFH"/>
<dbReference type="GO" id="GO:0008236">
    <property type="term" value="F:serine-type peptidase activity"/>
    <property type="evidence" value="ECO:0007669"/>
    <property type="project" value="InterPro"/>
</dbReference>
<dbReference type="HOGENOM" id="CLU_017295_2_0_1"/>
<evidence type="ECO:0000313" key="4">
    <source>
        <dbReference type="Proteomes" id="UP000013827"/>
    </source>
</evidence>
<feature type="region of interest" description="Disordered" evidence="1">
    <location>
        <begin position="289"/>
        <end position="353"/>
    </location>
</feature>
<feature type="compositionally biased region" description="Low complexity" evidence="1">
    <location>
        <begin position="435"/>
        <end position="452"/>
    </location>
</feature>